<accession>A0ACC7P016</accession>
<name>A0ACC7P016_9BACL</name>
<sequence>MNSDFSIAVHSLVLLAHRSDHMATSEMIANNVCTNPARVRKVMSLLRNHGFVATKEGTGGGYMLDCDPETTHLGQIYTVVCAGTLKPSWCSGDPDNGCMIASNVQSVMDGLFHEAEDHLELYWRKWTIAAVLEQICSLHEGKSDGTPKLEKGVFEHGG</sequence>
<dbReference type="EMBL" id="JBJURJ010000012">
    <property type="protein sequence ID" value="MFM9330333.1"/>
    <property type="molecule type" value="Genomic_DNA"/>
</dbReference>
<gene>
    <name evidence="1" type="ORF">ACI1P1_18700</name>
</gene>
<comment type="caution">
    <text evidence="1">The sequence shown here is derived from an EMBL/GenBank/DDBJ whole genome shotgun (WGS) entry which is preliminary data.</text>
</comment>
<keyword evidence="2" id="KW-1185">Reference proteome</keyword>
<proteinExistence type="predicted"/>
<reference evidence="1" key="1">
    <citation type="submission" date="2024-12" db="EMBL/GenBank/DDBJ databases">
        <authorList>
            <person name="Wu N."/>
        </authorList>
    </citation>
    <scope>NUCLEOTIDE SEQUENCE</scope>
    <source>
        <strain evidence="1">P15</strain>
    </source>
</reference>
<organism evidence="1 2">
    <name type="scientific">Paenibacillus mesotrionivorans</name>
    <dbReference type="NCBI Taxonomy" id="3160968"/>
    <lineage>
        <taxon>Bacteria</taxon>
        <taxon>Bacillati</taxon>
        <taxon>Bacillota</taxon>
        <taxon>Bacilli</taxon>
        <taxon>Bacillales</taxon>
        <taxon>Paenibacillaceae</taxon>
        <taxon>Paenibacillus</taxon>
    </lineage>
</organism>
<dbReference type="Proteomes" id="UP001631969">
    <property type="component" value="Unassembled WGS sequence"/>
</dbReference>
<evidence type="ECO:0000313" key="2">
    <source>
        <dbReference type="Proteomes" id="UP001631969"/>
    </source>
</evidence>
<evidence type="ECO:0000313" key="1">
    <source>
        <dbReference type="EMBL" id="MFM9330333.1"/>
    </source>
</evidence>
<protein>
    <submittedName>
        <fullName evidence="1">RrF2 family transcriptional regulator</fullName>
    </submittedName>
</protein>